<dbReference type="GO" id="GO:0042147">
    <property type="term" value="P:retrograde transport, endosome to Golgi"/>
    <property type="evidence" value="ECO:0007669"/>
    <property type="project" value="InterPro"/>
</dbReference>
<dbReference type="GO" id="GO:0030906">
    <property type="term" value="C:retromer, cargo-selective complex"/>
    <property type="evidence" value="ECO:0007669"/>
    <property type="project" value="InterPro"/>
</dbReference>
<dbReference type="InterPro" id="IPR016024">
    <property type="entry name" value="ARM-type_fold"/>
</dbReference>
<dbReference type="Pfam" id="PF07757">
    <property type="entry name" value="AdoMet_MTase"/>
    <property type="match status" value="1"/>
</dbReference>
<dbReference type="Gene3D" id="3.10.330.10">
    <property type="match status" value="1"/>
</dbReference>
<dbReference type="GO" id="GO:0000139">
    <property type="term" value="C:Golgi membrane"/>
    <property type="evidence" value="ECO:0007669"/>
    <property type="project" value="UniProtKB-SubCell"/>
</dbReference>
<dbReference type="EMBL" id="CAJPEX010002597">
    <property type="protein sequence ID" value="CAG0921225.1"/>
    <property type="molecule type" value="Genomic_DNA"/>
</dbReference>
<comment type="similarity">
    <text evidence="12">Belongs to the complex I LYR family. LYRM9 subfamily.</text>
</comment>
<feature type="domain" description="Ubiquitin fusion degradation protein UFD1 N-terminal subdomain 1" evidence="14">
    <location>
        <begin position="1502"/>
        <end position="1600"/>
    </location>
</feature>
<evidence type="ECO:0000256" key="10">
    <source>
        <dbReference type="ARBA" id="ARBA00023034"/>
    </source>
</evidence>
<dbReference type="CDD" id="cd20269">
    <property type="entry name" value="Complex1_LYR_LYRM9"/>
    <property type="match status" value="1"/>
</dbReference>
<evidence type="ECO:0000256" key="4">
    <source>
        <dbReference type="ARBA" id="ARBA00006043"/>
    </source>
</evidence>
<accession>A0A7R9GHE0</accession>
<dbReference type="SUPFAM" id="SSF48371">
    <property type="entry name" value="ARM repeat"/>
    <property type="match status" value="1"/>
</dbReference>
<dbReference type="InterPro" id="IPR042491">
    <property type="entry name" value="Vps35_C"/>
</dbReference>
<feature type="domain" description="Ubiquitin fusion degradation protein UFD1 N-terminal subdomain 2" evidence="16">
    <location>
        <begin position="1602"/>
        <end position="1676"/>
    </location>
</feature>
<keyword evidence="8" id="KW-0833">Ubl conjugation pathway</keyword>
<dbReference type="OrthoDB" id="10258141at2759"/>
<comment type="similarity">
    <text evidence="5">Belongs to the VPS35 family.</text>
</comment>
<evidence type="ECO:0000256" key="9">
    <source>
        <dbReference type="ARBA" id="ARBA00022927"/>
    </source>
</evidence>
<dbReference type="Gene3D" id="1.25.40.660">
    <property type="entry name" value="Vacuolar protein sorting-associated protein 35, helical subcomplex Vps35-C"/>
    <property type="match status" value="1"/>
</dbReference>
<keyword evidence="10" id="KW-0333">Golgi apparatus</keyword>
<evidence type="ECO:0000256" key="7">
    <source>
        <dbReference type="ARBA" id="ARBA00022490"/>
    </source>
</evidence>
<evidence type="ECO:0000259" key="14">
    <source>
        <dbReference type="Pfam" id="PF03152"/>
    </source>
</evidence>
<dbReference type="GO" id="GO:0005770">
    <property type="term" value="C:late endosome"/>
    <property type="evidence" value="ECO:0007669"/>
    <property type="project" value="TreeGrafter"/>
</dbReference>
<protein>
    <recommendedName>
        <fullName evidence="13">Ubiquitin fusion degradation protein 1 homolog</fullName>
    </recommendedName>
</protein>
<dbReference type="InterPro" id="IPR045291">
    <property type="entry name" value="Complex1_LYR_LYRM9"/>
</dbReference>
<keyword evidence="6" id="KW-0813">Transport</keyword>
<evidence type="ECO:0000259" key="15">
    <source>
        <dbReference type="Pfam" id="PF05347"/>
    </source>
</evidence>
<dbReference type="EMBL" id="OA884634">
    <property type="protein sequence ID" value="CAD7281073.1"/>
    <property type="molecule type" value="Genomic_DNA"/>
</dbReference>
<keyword evidence="7" id="KW-0963">Cytoplasm</keyword>
<evidence type="ECO:0000256" key="6">
    <source>
        <dbReference type="ARBA" id="ARBA00022448"/>
    </source>
</evidence>
<dbReference type="FunFam" id="1.25.40.660:FF:000003">
    <property type="entry name" value="Vacuolar protein sorting-associated protein 35"/>
    <property type="match status" value="1"/>
</dbReference>
<dbReference type="PANTHER" id="PTHR11099:SF0">
    <property type="entry name" value="VACUOLAR PROTEIN SORTING-ASSOCIATED PROTEIN 35"/>
    <property type="match status" value="1"/>
</dbReference>
<evidence type="ECO:0000259" key="16">
    <source>
        <dbReference type="Pfam" id="PF24842"/>
    </source>
</evidence>
<feature type="domain" description="Complex 1 LYR protein" evidence="15">
    <location>
        <begin position="819"/>
        <end position="870"/>
    </location>
</feature>
<dbReference type="PANTHER" id="PTHR11099">
    <property type="entry name" value="VACUOLAR SORTING PROTEIN 35"/>
    <property type="match status" value="1"/>
</dbReference>
<dbReference type="InterPro" id="IPR042299">
    <property type="entry name" value="Ufd1-like_Nn"/>
</dbReference>
<keyword evidence="18" id="KW-1185">Reference proteome</keyword>
<comment type="subcellular location">
    <subcellularLocation>
        <location evidence="3">Cytoplasm</location>
    </subcellularLocation>
    <subcellularLocation>
        <location evidence="2">Golgi apparatus membrane</location>
    </subcellularLocation>
    <subcellularLocation>
        <location evidence="1">Membrane</location>
        <topology evidence="1">Peripheral membrane protein</topology>
    </subcellularLocation>
</comment>
<sequence>MGKMSQDDSDQEKLLDTALSEVKSQAFQMKRCLDKSKLMDGLKHASNMLGELRTSLLSPKTYYELYMAVTDELRYLETYLTDEFQEGRKIADLYELVQYAGNIIPRLYLLITVGLVYIKTKCHYRRDILKDLVEMCRGVQHPLRGLFLRNYLLQVTKNVLPDGDLDPNSPDEGQGSLLDSIDFILINFSEMNKLWVRMQHQGHSKDKERREKERLELKILVGTNLSVLSQLDGINMERYKQQVLPAILEQVVSCRDYIAQEYLMECIIQVFPDEFHLETLNNFLKACAELLASVNVKNILISLLNRLAAFSQKSDAAGIPQNVHLFQIFSEQVALIIEARPDMPPDHIVSLLVSLVNMAQKCYPNRMDYIDTVLESAREVVKKLSMSKVEFQSPVGQQLAALLQVPIASYSILVVLKLKNYVPLLEVFDYRGKKEIAVYAVSTLLEQETEIETASDVDQLLTLINPLIADPSGEDEIIALAEEDKEEFEEEQGLVARLVHFFKVPEDSSPDNQYHVLNCAKKHFGTGGNRRIRYTLPPLVFQAYQLAFRYKAIQEEDEKWEAKCERIFQFCRSIIIALLKAGEEHCPADVPLRLFLQGALAASELNFEKSETVTYEFISEAMTIYEEEISESKVQLQAITLMIGTLERINCFGAENHETLRKKCALSAAKLLKKPDQSRAMCLCANLFWSGKAKEGEPAALMDGKNVNECLKKAWKTAGSCMDKGVQAQLYVETLNSTAYFFEKGNELVGVEQLNQSIKRIREELGQVDAGDETDLIQRHLSNTLEHMRIRVDSQEESLRSYAGIELNCVPVMSKTGSLALYKHLLRQCDKLPESTRPYYKNFVRQGFTQHRDEADPERIREIVERSYKDGEWIVQKVGALETLLSVGALRETLELLIAYFSSVVQPVMKQKFATAVTIPENVKPSRRFFSALAIWIGKPNVVNKRVGGTIEEGRFSVRIQCFKDLEDNARNLQKCLSLRNFHSENSKLVEEMLPMCGPEPGRSVEVVCRRFIPRGSVYAQVLEYLFIDHVGSACLFIPVESPGDSELRTDINTMHPYAFKLSKNGKLVLMLCSGQNQGYEFISGKLFSKMVNWISTGAPMMSDVDLVAVPSSLLLVDVVDYYLNYERLKKTYAPALKKVVFIGSNAQKDIHEEIGIAAYLVSFWNKRFPGKKPSFVDLGCGNGILPHVLYFEGYPGFGVDLRSREMWNFLENSNLYLKEEVVTPRSSYPNVDWVIGNHSDELTPWISVIAFNSSPETNFFVLPCCPFDFNGKFSRGTNPSHFGECDSWTNSVYSSYKHYLCEIGKECGFDVLTDRLRIPSTKRDCFLGLATQGNREETKRHVVELMNLGSAATSFTPRDKAIPVRNCTKIDPAIVSLVVKTVSELLLNSCRPAVHSKSDARWGAGGTVSLIEIVNALPGDVLQTLKDQCGGLQTLIRNQHFIFKVVQGWVEFKRPTPRQKSDNVPWKTQFCWFKMNHPDGCPLEDDQKIMMFSDIWTARPFNNQYRCYSISMFPGKERAHVDKGGKIIMPPSALDQLSQLNISYPMLFKLTNESADRVTHCGVLEFVAEEGKLYMPHWMMQNLFLQEGELVRVQTATLPRATFSRFQPLALGFLEVTNPKAVLENALRNYACLTAGDVIAIHYNEHVYEISVLETKPAVAVSIIECDMNVEFAPPLGYDEDLRPLKESKGPLTKASQEAVAAAALRKVSLVPEAAKTSDFKSFTGQGQRLVNRKTVDVEMDEESSAEPDTQAGVPDFEWKFGTLKFMPGVILEYPDQVKDTDAENAFKAFSGSGQTLKPSEQD</sequence>
<evidence type="ECO:0000256" key="12">
    <source>
        <dbReference type="ARBA" id="ARBA00025757"/>
    </source>
</evidence>
<dbReference type="FunFam" id="3.10.330.10:FF:000002">
    <property type="entry name" value="ubiquitin fusion degradation protein 1 homolog"/>
    <property type="match status" value="1"/>
</dbReference>
<dbReference type="GO" id="GO:0010498">
    <property type="term" value="P:proteasomal protein catabolic process"/>
    <property type="evidence" value="ECO:0007669"/>
    <property type="project" value="UniProtKB-ARBA"/>
</dbReference>
<comment type="similarity">
    <text evidence="4">Belongs to the UFD1 family.</text>
</comment>
<evidence type="ECO:0000313" key="17">
    <source>
        <dbReference type="EMBL" id="CAD7281073.1"/>
    </source>
</evidence>
<keyword evidence="9" id="KW-0653">Protein transport</keyword>
<dbReference type="Gene3D" id="2.40.40.50">
    <property type="entry name" value="Ubiquitin fusion degradation protein UFD1, N-terminal domain"/>
    <property type="match status" value="1"/>
</dbReference>
<dbReference type="InterPro" id="IPR055417">
    <property type="entry name" value="UFD1_N1"/>
</dbReference>
<evidence type="ECO:0000256" key="2">
    <source>
        <dbReference type="ARBA" id="ARBA00004394"/>
    </source>
</evidence>
<dbReference type="GO" id="GO:0005829">
    <property type="term" value="C:cytosol"/>
    <property type="evidence" value="ECO:0007669"/>
    <property type="project" value="GOC"/>
</dbReference>
<gene>
    <name evidence="17" type="ORF">NMOB1V02_LOCUS8727</name>
</gene>
<evidence type="ECO:0000256" key="3">
    <source>
        <dbReference type="ARBA" id="ARBA00004496"/>
    </source>
</evidence>
<reference evidence="17" key="1">
    <citation type="submission" date="2020-11" db="EMBL/GenBank/DDBJ databases">
        <authorList>
            <person name="Tran Van P."/>
        </authorList>
    </citation>
    <scope>NUCLEOTIDE SEQUENCE</scope>
</reference>
<dbReference type="Proteomes" id="UP000678499">
    <property type="component" value="Unassembled WGS sequence"/>
</dbReference>
<dbReference type="Pfam" id="PF03635">
    <property type="entry name" value="Vps35"/>
    <property type="match status" value="1"/>
</dbReference>
<dbReference type="FunFam" id="2.40.40.50:FF:000001">
    <property type="entry name" value="Ubiquitin fusion degradation protein 1 homolog"/>
    <property type="match status" value="1"/>
</dbReference>
<dbReference type="GO" id="GO:0008168">
    <property type="term" value="F:methyltransferase activity"/>
    <property type="evidence" value="ECO:0007669"/>
    <property type="project" value="InterPro"/>
</dbReference>
<dbReference type="InterPro" id="IPR055418">
    <property type="entry name" value="UFD1_N2"/>
</dbReference>
<evidence type="ECO:0000256" key="5">
    <source>
        <dbReference type="ARBA" id="ARBA00006536"/>
    </source>
</evidence>
<dbReference type="GO" id="GO:0006886">
    <property type="term" value="P:intracellular protein transport"/>
    <property type="evidence" value="ECO:0007669"/>
    <property type="project" value="TreeGrafter"/>
</dbReference>
<evidence type="ECO:0000256" key="13">
    <source>
        <dbReference type="ARBA" id="ARBA00071119"/>
    </source>
</evidence>
<dbReference type="InterPro" id="IPR005378">
    <property type="entry name" value="Vps35"/>
</dbReference>
<evidence type="ECO:0000313" key="18">
    <source>
        <dbReference type="Proteomes" id="UP000678499"/>
    </source>
</evidence>
<dbReference type="Pfam" id="PF05347">
    <property type="entry name" value="Complex1_LYR"/>
    <property type="match status" value="1"/>
</dbReference>
<dbReference type="InterPro" id="IPR008011">
    <property type="entry name" value="Complex1_LYR_dom"/>
</dbReference>
<evidence type="ECO:0000256" key="1">
    <source>
        <dbReference type="ARBA" id="ARBA00004170"/>
    </source>
</evidence>
<dbReference type="InterPro" id="IPR011671">
    <property type="entry name" value="tRNA_uracil_MeTrfase"/>
</dbReference>
<organism evidence="17">
    <name type="scientific">Notodromas monacha</name>
    <dbReference type="NCBI Taxonomy" id="399045"/>
    <lineage>
        <taxon>Eukaryota</taxon>
        <taxon>Metazoa</taxon>
        <taxon>Ecdysozoa</taxon>
        <taxon>Arthropoda</taxon>
        <taxon>Crustacea</taxon>
        <taxon>Oligostraca</taxon>
        <taxon>Ostracoda</taxon>
        <taxon>Podocopa</taxon>
        <taxon>Podocopida</taxon>
        <taxon>Cypridocopina</taxon>
        <taxon>Cypridoidea</taxon>
        <taxon>Cyprididae</taxon>
        <taxon>Notodromas</taxon>
    </lineage>
</organism>
<dbReference type="Pfam" id="PF24842">
    <property type="entry name" value="UFD1_N2"/>
    <property type="match status" value="1"/>
</dbReference>
<name>A0A7R9GHE0_9CRUS</name>
<dbReference type="Pfam" id="PF03152">
    <property type="entry name" value="UFD1_N1"/>
    <property type="match status" value="1"/>
</dbReference>
<proteinExistence type="inferred from homology"/>
<keyword evidence="11" id="KW-0472">Membrane</keyword>
<evidence type="ECO:0000256" key="11">
    <source>
        <dbReference type="ARBA" id="ARBA00023136"/>
    </source>
</evidence>
<evidence type="ECO:0000256" key="8">
    <source>
        <dbReference type="ARBA" id="ARBA00022786"/>
    </source>
</evidence>